<protein>
    <submittedName>
        <fullName evidence="4">Secreted protein</fullName>
    </submittedName>
</protein>
<feature type="transmembrane region" description="Helical" evidence="2">
    <location>
        <begin position="6"/>
        <end position="26"/>
    </location>
</feature>
<evidence type="ECO:0000313" key="4">
    <source>
        <dbReference type="WBParaSite" id="nRc.2.0.1.t20744-RA"/>
    </source>
</evidence>
<accession>A0A915J3N8</accession>
<dbReference type="Proteomes" id="UP000887565">
    <property type="component" value="Unplaced"/>
</dbReference>
<dbReference type="WBParaSite" id="nRc.2.0.1.t20744-RA">
    <property type="protein sequence ID" value="nRc.2.0.1.t20744-RA"/>
    <property type="gene ID" value="nRc.2.0.1.g20744"/>
</dbReference>
<dbReference type="AlphaFoldDB" id="A0A915J3N8"/>
<keyword evidence="2" id="KW-0812">Transmembrane</keyword>
<feature type="region of interest" description="Disordered" evidence="1">
    <location>
        <begin position="58"/>
        <end position="83"/>
    </location>
</feature>
<keyword evidence="3" id="KW-1185">Reference proteome</keyword>
<sequence>MHMNLIFLYTYTCVATVVYFLSSSCLNHYKLAVFSALPASQSYPQLKDRPALLQQPGPFNPAGEAPIHDSHGSFGARQRFLSA</sequence>
<evidence type="ECO:0000256" key="2">
    <source>
        <dbReference type="SAM" id="Phobius"/>
    </source>
</evidence>
<keyword evidence="2" id="KW-0472">Membrane</keyword>
<name>A0A915J3N8_ROMCU</name>
<keyword evidence="2" id="KW-1133">Transmembrane helix</keyword>
<evidence type="ECO:0000313" key="3">
    <source>
        <dbReference type="Proteomes" id="UP000887565"/>
    </source>
</evidence>
<organism evidence="3 4">
    <name type="scientific">Romanomermis culicivorax</name>
    <name type="common">Nematode worm</name>
    <dbReference type="NCBI Taxonomy" id="13658"/>
    <lineage>
        <taxon>Eukaryota</taxon>
        <taxon>Metazoa</taxon>
        <taxon>Ecdysozoa</taxon>
        <taxon>Nematoda</taxon>
        <taxon>Enoplea</taxon>
        <taxon>Dorylaimia</taxon>
        <taxon>Mermithida</taxon>
        <taxon>Mermithoidea</taxon>
        <taxon>Mermithidae</taxon>
        <taxon>Romanomermis</taxon>
    </lineage>
</organism>
<proteinExistence type="predicted"/>
<evidence type="ECO:0000256" key="1">
    <source>
        <dbReference type="SAM" id="MobiDB-lite"/>
    </source>
</evidence>
<reference evidence="4" key="1">
    <citation type="submission" date="2022-11" db="UniProtKB">
        <authorList>
            <consortium name="WormBaseParasite"/>
        </authorList>
    </citation>
    <scope>IDENTIFICATION</scope>
</reference>